<proteinExistence type="predicted"/>
<dbReference type="CDD" id="cd00882">
    <property type="entry name" value="Ras_like_GTPase"/>
    <property type="match status" value="1"/>
</dbReference>
<reference evidence="4 5" key="1">
    <citation type="submission" date="2024-07" db="EMBL/GenBank/DDBJ databases">
        <title>Section-level genome sequencing and comparative genomics of Aspergillus sections Usti and Cavernicolus.</title>
        <authorList>
            <consortium name="Lawrence Berkeley National Laboratory"/>
            <person name="Nybo J.L."/>
            <person name="Vesth T.C."/>
            <person name="Theobald S."/>
            <person name="Frisvad J.C."/>
            <person name="Larsen T.O."/>
            <person name="Kjaerboelling I."/>
            <person name="Rothschild-Mancinelli K."/>
            <person name="Lyhne E.K."/>
            <person name="Kogle M.E."/>
            <person name="Barry K."/>
            <person name="Clum A."/>
            <person name="Na H."/>
            <person name="Ledsgaard L."/>
            <person name="Lin J."/>
            <person name="Lipzen A."/>
            <person name="Kuo A."/>
            <person name="Riley R."/>
            <person name="Mondo S."/>
            <person name="Labutti K."/>
            <person name="Haridas S."/>
            <person name="Pangalinan J."/>
            <person name="Salamov A.A."/>
            <person name="Simmons B.A."/>
            <person name="Magnuson J.K."/>
            <person name="Chen J."/>
            <person name="Drula E."/>
            <person name="Henrissat B."/>
            <person name="Wiebenga A."/>
            <person name="Lubbers R.J."/>
            <person name="Gomes A.C."/>
            <person name="Makela M.R."/>
            <person name="Stajich J."/>
            <person name="Grigoriev I.V."/>
            <person name="Mortensen U.H."/>
            <person name="De Vries R.P."/>
            <person name="Baker S.E."/>
            <person name="Andersen M.R."/>
        </authorList>
    </citation>
    <scope>NUCLEOTIDE SEQUENCE [LARGE SCALE GENOMIC DNA]</scope>
    <source>
        <strain evidence="4 5">CBS 123904</strain>
    </source>
</reference>
<dbReference type="SUPFAM" id="SSF52540">
    <property type="entry name" value="P-loop containing nucleoside triphosphate hydrolases"/>
    <property type="match status" value="1"/>
</dbReference>
<gene>
    <name evidence="4" type="ORF">BJY01DRAFT_251765</name>
</gene>
<evidence type="ECO:0000313" key="4">
    <source>
        <dbReference type="EMBL" id="KAL2836886.1"/>
    </source>
</evidence>
<accession>A0ABR4J9Z6</accession>
<dbReference type="InterPro" id="IPR006073">
    <property type="entry name" value="GTP-bd"/>
</dbReference>
<keyword evidence="5" id="KW-1185">Reference proteome</keyword>
<dbReference type="Proteomes" id="UP001610446">
    <property type="component" value="Unassembled WGS sequence"/>
</dbReference>
<feature type="region of interest" description="Disordered" evidence="2">
    <location>
        <begin position="369"/>
        <end position="409"/>
    </location>
</feature>
<dbReference type="EMBL" id="JBFXLU010000170">
    <property type="protein sequence ID" value="KAL2836886.1"/>
    <property type="molecule type" value="Genomic_DNA"/>
</dbReference>
<evidence type="ECO:0000256" key="2">
    <source>
        <dbReference type="SAM" id="MobiDB-lite"/>
    </source>
</evidence>
<name>A0ABR4J9Z6_9EURO</name>
<keyword evidence="1" id="KW-0175">Coiled coil</keyword>
<dbReference type="InterPro" id="IPR027417">
    <property type="entry name" value="P-loop_NTPase"/>
</dbReference>
<feature type="coiled-coil region" evidence="1">
    <location>
        <begin position="277"/>
        <end position="344"/>
    </location>
</feature>
<feature type="compositionally biased region" description="Polar residues" evidence="2">
    <location>
        <begin position="1"/>
        <end position="13"/>
    </location>
</feature>
<comment type="caution">
    <text evidence="4">The sequence shown here is derived from an EMBL/GenBank/DDBJ whole genome shotgun (WGS) entry which is preliminary data.</text>
</comment>
<dbReference type="Gene3D" id="3.40.50.300">
    <property type="entry name" value="P-loop containing nucleotide triphosphate hydrolases"/>
    <property type="match status" value="1"/>
</dbReference>
<dbReference type="Pfam" id="PF01926">
    <property type="entry name" value="MMR_HSR1"/>
    <property type="match status" value="1"/>
</dbReference>
<evidence type="ECO:0000256" key="1">
    <source>
        <dbReference type="SAM" id="Coils"/>
    </source>
</evidence>
<evidence type="ECO:0000313" key="5">
    <source>
        <dbReference type="Proteomes" id="UP001610446"/>
    </source>
</evidence>
<evidence type="ECO:0000259" key="3">
    <source>
        <dbReference type="Pfam" id="PF01926"/>
    </source>
</evidence>
<feature type="domain" description="G" evidence="3">
    <location>
        <begin position="64"/>
        <end position="130"/>
    </location>
</feature>
<sequence length="648" mass="73316">MDMKPNTSGQDTSAAMKDCAAPDSTSLEVDSARGHPRAVSQEHFHGAMGMGRSRPLPRASDVYIAVMGVTGAGKSTFISHLADEDVVVGNGLHACTQEVQVYRCKHSGAVNIWLVDTPGFDDTHRSDTEVLREIAEWLSVSFSSNNVILNGMIYLHRITDIRMQGSAMKNLFMFKKLCGRDALKNVILTTTMWEQVGKDDGERREQELIRTSEFWGEMILRGAQVKRHHNTDESAWRLVDIFAATDSTKQKEVLNIQTEMVVERKPLGETDAGLELENSLIQERKKWSRELKETREMMREALAAKDKESVELLLRTEAKMNEKIEQVERAREQLKADMQKMHEDHVSKFEMLSLGTEKQIKEMRKEIKKNQLSDEVVPQVQPSTERHKSRELVTTPEQPPVLTEPASQPHREPLMLKKDECYSMNTPPMEGRVTLSLSGNYYFFCGPKKSFWEVKSDLKATDQETAVNVCLGTNGSWYRHYHVDGQSWTERSGTLEVEYPGLEKGIAKEKLYGCPETIALGDSQSYYFSTDKRTLWCLADIVRAGYVALKNIKNLWLGKNDSFVLVKTSRQLVWDLRGQYGGLEELLKNAPREGKTIQALALNLENSQSWAVLWKEGGAAWCSGGAFDSAKIEHFLRENTSSQGQSEH</sequence>
<protein>
    <recommendedName>
        <fullName evidence="3">G domain-containing protein</fullName>
    </recommendedName>
</protein>
<feature type="region of interest" description="Disordered" evidence="2">
    <location>
        <begin position="1"/>
        <end position="52"/>
    </location>
</feature>
<organism evidence="4 5">
    <name type="scientific">Aspergillus pseudoustus</name>
    <dbReference type="NCBI Taxonomy" id="1810923"/>
    <lineage>
        <taxon>Eukaryota</taxon>
        <taxon>Fungi</taxon>
        <taxon>Dikarya</taxon>
        <taxon>Ascomycota</taxon>
        <taxon>Pezizomycotina</taxon>
        <taxon>Eurotiomycetes</taxon>
        <taxon>Eurotiomycetidae</taxon>
        <taxon>Eurotiales</taxon>
        <taxon>Aspergillaceae</taxon>
        <taxon>Aspergillus</taxon>
        <taxon>Aspergillus subgen. Nidulantes</taxon>
    </lineage>
</organism>